<accession>A0A9N8YVI8</accession>
<feature type="chain" id="PRO_5040499133" evidence="1">
    <location>
        <begin position="19"/>
        <end position="182"/>
    </location>
</feature>
<reference evidence="2" key="1">
    <citation type="submission" date="2021-06" db="EMBL/GenBank/DDBJ databases">
        <authorList>
            <person name="Kallberg Y."/>
            <person name="Tangrot J."/>
            <person name="Rosling A."/>
        </authorList>
    </citation>
    <scope>NUCLEOTIDE SEQUENCE</scope>
    <source>
        <strain evidence="2">BR232B</strain>
    </source>
</reference>
<feature type="signal peptide" evidence="1">
    <location>
        <begin position="1"/>
        <end position="18"/>
    </location>
</feature>
<evidence type="ECO:0000313" key="2">
    <source>
        <dbReference type="EMBL" id="CAG8455269.1"/>
    </source>
</evidence>
<organism evidence="2 3">
    <name type="scientific">Paraglomus brasilianum</name>
    <dbReference type="NCBI Taxonomy" id="144538"/>
    <lineage>
        <taxon>Eukaryota</taxon>
        <taxon>Fungi</taxon>
        <taxon>Fungi incertae sedis</taxon>
        <taxon>Mucoromycota</taxon>
        <taxon>Glomeromycotina</taxon>
        <taxon>Glomeromycetes</taxon>
        <taxon>Paraglomerales</taxon>
        <taxon>Paraglomeraceae</taxon>
        <taxon>Paraglomus</taxon>
    </lineage>
</organism>
<sequence length="182" mass="18084">MKIIYIFTLAAILTTTTSIANPLLVRHHDYYPRSPVASGVQGAGIIQGTDNKNNNQGNIVNSGIIAVGKDGSPISGAGGIQGTQNDGNAQGNIVNSGIIATGKGDFRSYPPAKVVVVEDKLADSDITAIGGIKGNGNNGNIVGSVIGSGNDGDSSITAIGGIKGNGNNGNVVGSVIGSGNNK</sequence>
<evidence type="ECO:0000313" key="3">
    <source>
        <dbReference type="Proteomes" id="UP000789739"/>
    </source>
</evidence>
<keyword evidence="1" id="KW-0732">Signal</keyword>
<comment type="caution">
    <text evidence="2">The sequence shown here is derived from an EMBL/GenBank/DDBJ whole genome shotgun (WGS) entry which is preliminary data.</text>
</comment>
<dbReference type="Proteomes" id="UP000789739">
    <property type="component" value="Unassembled WGS sequence"/>
</dbReference>
<evidence type="ECO:0000256" key="1">
    <source>
        <dbReference type="SAM" id="SignalP"/>
    </source>
</evidence>
<dbReference type="EMBL" id="CAJVPI010000012">
    <property type="protein sequence ID" value="CAG8455269.1"/>
    <property type="molecule type" value="Genomic_DNA"/>
</dbReference>
<keyword evidence="3" id="KW-1185">Reference proteome</keyword>
<protein>
    <submittedName>
        <fullName evidence="2">8331_t:CDS:1</fullName>
    </submittedName>
</protein>
<dbReference type="AlphaFoldDB" id="A0A9N8YVI8"/>
<gene>
    <name evidence="2" type="ORF">PBRASI_LOCUS278</name>
</gene>
<proteinExistence type="predicted"/>
<name>A0A9N8YVI8_9GLOM</name>